<name>A0ABQ5GTR0_9ASTR</name>
<reference evidence="2" key="2">
    <citation type="submission" date="2022-01" db="EMBL/GenBank/DDBJ databases">
        <authorList>
            <person name="Yamashiro T."/>
            <person name="Shiraishi A."/>
            <person name="Satake H."/>
            <person name="Nakayama K."/>
        </authorList>
    </citation>
    <scope>NUCLEOTIDE SEQUENCE</scope>
</reference>
<evidence type="ECO:0000259" key="1">
    <source>
        <dbReference type="Pfam" id="PF03462"/>
    </source>
</evidence>
<proteinExistence type="predicted"/>
<dbReference type="Gene3D" id="3.30.70.1660">
    <property type="match status" value="1"/>
</dbReference>
<dbReference type="InterPro" id="IPR045853">
    <property type="entry name" value="Pep_chain_release_fac_I_sf"/>
</dbReference>
<dbReference type="SUPFAM" id="SSF75620">
    <property type="entry name" value="Release factor"/>
    <property type="match status" value="1"/>
</dbReference>
<sequence length="158" mass="17668">MIVKKKASPSSVVSKSSIDVPHVDLLVDKWKNVKLGRYAFGYLSGEKGTHRIVRQSPFNAKGLRQTSFSGVEVMPLLPEDSLGRPANRLLKSKWKWSGHDSIIGKTACDEDDHRMHLCHELLLGGALWWHVKAFITGEAHDEGVVLARKAHSLVKFFT</sequence>
<organism evidence="2 3">
    <name type="scientific">Tanacetum coccineum</name>
    <dbReference type="NCBI Taxonomy" id="301880"/>
    <lineage>
        <taxon>Eukaryota</taxon>
        <taxon>Viridiplantae</taxon>
        <taxon>Streptophyta</taxon>
        <taxon>Embryophyta</taxon>
        <taxon>Tracheophyta</taxon>
        <taxon>Spermatophyta</taxon>
        <taxon>Magnoliopsida</taxon>
        <taxon>eudicotyledons</taxon>
        <taxon>Gunneridae</taxon>
        <taxon>Pentapetalae</taxon>
        <taxon>asterids</taxon>
        <taxon>campanulids</taxon>
        <taxon>Asterales</taxon>
        <taxon>Asteraceae</taxon>
        <taxon>Asteroideae</taxon>
        <taxon>Anthemideae</taxon>
        <taxon>Anthemidinae</taxon>
        <taxon>Tanacetum</taxon>
    </lineage>
</organism>
<gene>
    <name evidence="2" type="ORF">Tco_1045404</name>
</gene>
<comment type="caution">
    <text evidence="2">The sequence shown here is derived from an EMBL/GenBank/DDBJ whole genome shotgun (WGS) entry which is preliminary data.</text>
</comment>
<accession>A0ABQ5GTR0</accession>
<dbReference type="Proteomes" id="UP001151760">
    <property type="component" value="Unassembled WGS sequence"/>
</dbReference>
<dbReference type="InterPro" id="IPR005139">
    <property type="entry name" value="PCRF"/>
</dbReference>
<dbReference type="PANTHER" id="PTHR43116">
    <property type="entry name" value="PEPTIDE CHAIN RELEASE FACTOR 2"/>
    <property type="match status" value="1"/>
</dbReference>
<reference evidence="2" key="1">
    <citation type="journal article" date="2022" name="Int. J. Mol. Sci.">
        <title>Draft Genome of Tanacetum Coccineum: Genomic Comparison of Closely Related Tanacetum-Family Plants.</title>
        <authorList>
            <person name="Yamashiro T."/>
            <person name="Shiraishi A."/>
            <person name="Nakayama K."/>
            <person name="Satake H."/>
        </authorList>
    </citation>
    <scope>NUCLEOTIDE SEQUENCE</scope>
</reference>
<protein>
    <submittedName>
        <fullName evidence="2">Peptide chain release factor PrfB1, chloroplastic</fullName>
    </submittedName>
</protein>
<dbReference type="PANTHER" id="PTHR43116:SF3">
    <property type="entry name" value="CLASS I PEPTIDE CHAIN RELEASE FACTOR"/>
    <property type="match status" value="1"/>
</dbReference>
<evidence type="ECO:0000313" key="3">
    <source>
        <dbReference type="Proteomes" id="UP001151760"/>
    </source>
</evidence>
<evidence type="ECO:0000313" key="2">
    <source>
        <dbReference type="EMBL" id="GJT78679.1"/>
    </source>
</evidence>
<dbReference type="EMBL" id="BQNB010018825">
    <property type="protein sequence ID" value="GJT78679.1"/>
    <property type="molecule type" value="Genomic_DNA"/>
</dbReference>
<feature type="domain" description="Peptide chain release factor" evidence="1">
    <location>
        <begin position="36"/>
        <end position="71"/>
    </location>
</feature>
<dbReference type="Pfam" id="PF03462">
    <property type="entry name" value="PCRF"/>
    <property type="match status" value="1"/>
</dbReference>
<keyword evidence="3" id="KW-1185">Reference proteome</keyword>